<dbReference type="EC" id="2.3.2.27" evidence="5"/>
<comment type="similarity">
    <text evidence="4">Belongs to the KCMF1 family.</text>
</comment>
<dbReference type="GO" id="GO:0005886">
    <property type="term" value="C:plasma membrane"/>
    <property type="evidence" value="ECO:0007669"/>
    <property type="project" value="TreeGrafter"/>
</dbReference>
<evidence type="ECO:0000256" key="11">
    <source>
        <dbReference type="ARBA" id="ARBA00022786"/>
    </source>
</evidence>
<keyword evidence="9" id="KW-0967">Endosome</keyword>
<evidence type="ECO:0000256" key="14">
    <source>
        <dbReference type="PROSITE-ProRule" id="PRU00228"/>
    </source>
</evidence>
<dbReference type="PROSITE" id="PS01357">
    <property type="entry name" value="ZF_ZZ_1"/>
    <property type="match status" value="1"/>
</dbReference>
<dbReference type="InterPro" id="IPR008598">
    <property type="entry name" value="Di19_Zn-bd"/>
</dbReference>
<dbReference type="PANTHER" id="PTHR12268:SF13">
    <property type="entry name" value="E3 UBIQUITIN-PROTEIN LIGASE KCMF1"/>
    <property type="match status" value="1"/>
</dbReference>
<dbReference type="PROSITE" id="PS50135">
    <property type="entry name" value="ZF_ZZ_2"/>
    <property type="match status" value="1"/>
</dbReference>
<comment type="caution">
    <text evidence="17">The sequence shown here is derived from an EMBL/GenBank/DDBJ whole genome shotgun (WGS) entry which is preliminary data.</text>
</comment>
<dbReference type="InterPro" id="IPR043145">
    <property type="entry name" value="Znf_ZZ_sf"/>
</dbReference>
<gene>
    <name evidence="17" type="ORF">AWZ03_009709</name>
</gene>
<keyword evidence="12" id="KW-0862">Zinc</keyword>
<dbReference type="GO" id="GO:0023051">
    <property type="term" value="P:regulation of signaling"/>
    <property type="evidence" value="ECO:0007669"/>
    <property type="project" value="UniProtKB-ARBA"/>
</dbReference>
<dbReference type="InterPro" id="IPR050774">
    <property type="entry name" value="KCMF1/Dystrophin"/>
</dbReference>
<dbReference type="GO" id="GO:0005764">
    <property type="term" value="C:lysosome"/>
    <property type="evidence" value="ECO:0007669"/>
    <property type="project" value="UniProtKB-SubCell"/>
</dbReference>
<dbReference type="OMA" id="LRCVNYD"/>
<dbReference type="GO" id="GO:0045202">
    <property type="term" value="C:synapse"/>
    <property type="evidence" value="ECO:0007669"/>
    <property type="project" value="GOC"/>
</dbReference>
<evidence type="ECO:0000259" key="16">
    <source>
        <dbReference type="PROSITE" id="PS50135"/>
    </source>
</evidence>
<accession>A0A484B568</accession>
<proteinExistence type="inferred from homology"/>
<keyword evidence="18" id="KW-1185">Reference proteome</keyword>
<feature type="domain" description="ZZ-type" evidence="16">
    <location>
        <begin position="3"/>
        <end position="59"/>
    </location>
</feature>
<protein>
    <recommendedName>
        <fullName evidence="6">E3 ubiquitin-protein ligase KCMF1</fullName>
        <ecNumber evidence="5">2.3.2.27</ecNumber>
    </recommendedName>
</protein>
<comment type="catalytic activity">
    <reaction evidence="1">
        <text>S-ubiquitinyl-[E2 ubiquitin-conjugating enzyme]-L-cysteine + [acceptor protein]-L-lysine = [E2 ubiquitin-conjugating enzyme]-L-cysteine + N(6)-ubiquitinyl-[acceptor protein]-L-lysine.</text>
        <dbReference type="EC" id="2.3.2.27"/>
    </reaction>
</comment>
<keyword evidence="13" id="KW-0458">Lysosome</keyword>
<evidence type="ECO:0000256" key="13">
    <source>
        <dbReference type="ARBA" id="ARBA00023228"/>
    </source>
</evidence>
<comment type="subcellular location">
    <subcellularLocation>
        <location evidence="3">Late endosome</location>
    </subcellularLocation>
    <subcellularLocation>
        <location evidence="2">Lysosome</location>
    </subcellularLocation>
</comment>
<evidence type="ECO:0000256" key="1">
    <source>
        <dbReference type="ARBA" id="ARBA00000900"/>
    </source>
</evidence>
<dbReference type="GO" id="GO:0010646">
    <property type="term" value="P:regulation of cell communication"/>
    <property type="evidence" value="ECO:0007669"/>
    <property type="project" value="UniProtKB-ARBA"/>
</dbReference>
<reference evidence="17 18" key="1">
    <citation type="journal article" date="2019" name="J. Hered.">
        <title>An Improved Genome Assembly for Drosophila navojoa, the Basal Species in the mojavensis Cluster.</title>
        <authorList>
            <person name="Vanderlinde T."/>
            <person name="Dupim E.G."/>
            <person name="Nazario-Yepiz N.O."/>
            <person name="Carvalho A.B."/>
        </authorList>
    </citation>
    <scope>NUCLEOTIDE SEQUENCE [LARGE SCALE GENOMIC DNA]</scope>
    <source>
        <strain evidence="17">Navoj_Jal97</strain>
        <tissue evidence="17">Whole organism</tissue>
    </source>
</reference>
<evidence type="ECO:0000256" key="9">
    <source>
        <dbReference type="ARBA" id="ARBA00022753"/>
    </source>
</evidence>
<dbReference type="GO" id="GO:0099536">
    <property type="term" value="P:synaptic signaling"/>
    <property type="evidence" value="ECO:0007669"/>
    <property type="project" value="TreeGrafter"/>
</dbReference>
<organism evidence="17 18">
    <name type="scientific">Drosophila navojoa</name>
    <name type="common">Fruit fly</name>
    <dbReference type="NCBI Taxonomy" id="7232"/>
    <lineage>
        <taxon>Eukaryota</taxon>
        <taxon>Metazoa</taxon>
        <taxon>Ecdysozoa</taxon>
        <taxon>Arthropoda</taxon>
        <taxon>Hexapoda</taxon>
        <taxon>Insecta</taxon>
        <taxon>Pterygota</taxon>
        <taxon>Neoptera</taxon>
        <taxon>Endopterygota</taxon>
        <taxon>Diptera</taxon>
        <taxon>Brachycera</taxon>
        <taxon>Muscomorpha</taxon>
        <taxon>Ephydroidea</taxon>
        <taxon>Drosophilidae</taxon>
        <taxon>Drosophila</taxon>
    </lineage>
</organism>
<evidence type="ECO:0000256" key="3">
    <source>
        <dbReference type="ARBA" id="ARBA00004603"/>
    </source>
</evidence>
<evidence type="ECO:0000313" key="18">
    <source>
        <dbReference type="Proteomes" id="UP000295192"/>
    </source>
</evidence>
<evidence type="ECO:0000313" key="17">
    <source>
        <dbReference type="EMBL" id="TDG43903.1"/>
    </source>
</evidence>
<keyword evidence="7" id="KW-0808">Transferase</keyword>
<dbReference type="InterPro" id="IPR013087">
    <property type="entry name" value="Znf_C2H2_type"/>
</dbReference>
<dbReference type="GO" id="GO:0005770">
    <property type="term" value="C:late endosome"/>
    <property type="evidence" value="ECO:0007669"/>
    <property type="project" value="UniProtKB-SubCell"/>
</dbReference>
<evidence type="ECO:0000256" key="6">
    <source>
        <dbReference type="ARBA" id="ARBA00014999"/>
    </source>
</evidence>
<feature type="compositionally biased region" description="Basic residues" evidence="15">
    <location>
        <begin position="159"/>
        <end position="168"/>
    </location>
</feature>
<evidence type="ECO:0000256" key="4">
    <source>
        <dbReference type="ARBA" id="ARBA00010938"/>
    </source>
</evidence>
<dbReference type="EMBL" id="LSRL02000128">
    <property type="protein sequence ID" value="TDG43903.1"/>
    <property type="molecule type" value="Genomic_DNA"/>
</dbReference>
<dbReference type="AlphaFoldDB" id="A0A484B568"/>
<sequence>MGHRNFCCDGCQTHNFHGRRFHCLRCVNYDLCGECYDQHVETLDHRIEHPMQLLIEQERPYQPLPELLLNGELLELMHLPNCYTCPYCGIFGHTAKELIDHVVTLHRQADSHVVCPMCAGLPGIELVAIRNLARHLLLNHIEHANLLDPNTPPLRHALARASRRRRRQQLSAAGNQNGSTSRSSARSNSSSRVDSEAGIDILYQLSELRRLRPDLRFSQSHASYLEGDSRSRPAALAIASSEALANGPAHSGATDGGSSAMTLDHAEADRYLLQQWMAEQNEADMETARRDNHQRQQHAIFTEHLLLSMLCEEQLQLPQKSKSQSQSQRQPEPEPESLQHLLFPELDDVAHSLERKNEDLLSLLPCKYIPSQIMMLMSLPWIRPWSTQSKLRYIELQGVTLDESTLAGAEEQDID</sequence>
<dbReference type="GO" id="GO:0061630">
    <property type="term" value="F:ubiquitin protein ligase activity"/>
    <property type="evidence" value="ECO:0007669"/>
    <property type="project" value="UniProtKB-EC"/>
</dbReference>
<keyword evidence="8" id="KW-0479">Metal-binding</keyword>
<dbReference type="CDD" id="cd02338">
    <property type="entry name" value="ZZ_PCMF_like"/>
    <property type="match status" value="1"/>
</dbReference>
<feature type="region of interest" description="Disordered" evidence="15">
    <location>
        <begin position="159"/>
        <end position="192"/>
    </location>
</feature>
<name>A0A484B568_DRONA</name>
<dbReference type="OrthoDB" id="7873042at2759"/>
<dbReference type="InterPro" id="IPR000433">
    <property type="entry name" value="Znf_ZZ"/>
</dbReference>
<keyword evidence="10 14" id="KW-0863">Zinc-finger</keyword>
<dbReference type="SMART" id="SM00355">
    <property type="entry name" value="ZnF_C2H2"/>
    <property type="match status" value="2"/>
</dbReference>
<evidence type="ECO:0000256" key="2">
    <source>
        <dbReference type="ARBA" id="ARBA00004371"/>
    </source>
</evidence>
<dbReference type="PANTHER" id="PTHR12268">
    <property type="entry name" value="E3 UBIQUITIN-PROTEIN LIGASE KCMF1"/>
    <property type="match status" value="1"/>
</dbReference>
<feature type="compositionally biased region" description="Low complexity" evidence="15">
    <location>
        <begin position="169"/>
        <end position="192"/>
    </location>
</feature>
<dbReference type="Proteomes" id="UP000295192">
    <property type="component" value="Unassembled WGS sequence"/>
</dbReference>
<dbReference type="SMART" id="SM00291">
    <property type="entry name" value="ZnF_ZZ"/>
    <property type="match status" value="1"/>
</dbReference>
<evidence type="ECO:0000256" key="12">
    <source>
        <dbReference type="ARBA" id="ARBA00022833"/>
    </source>
</evidence>
<dbReference type="GO" id="GO:0008270">
    <property type="term" value="F:zinc ion binding"/>
    <property type="evidence" value="ECO:0007669"/>
    <property type="project" value="UniProtKB-KW"/>
</dbReference>
<evidence type="ECO:0000256" key="7">
    <source>
        <dbReference type="ARBA" id="ARBA00022679"/>
    </source>
</evidence>
<feature type="compositionally biased region" description="Low complexity" evidence="15">
    <location>
        <begin position="317"/>
        <end position="330"/>
    </location>
</feature>
<evidence type="ECO:0000256" key="8">
    <source>
        <dbReference type="ARBA" id="ARBA00022723"/>
    </source>
</evidence>
<dbReference type="Pfam" id="PF05605">
    <property type="entry name" value="zf-Di19"/>
    <property type="match status" value="1"/>
</dbReference>
<dbReference type="Gene3D" id="3.30.60.90">
    <property type="match status" value="1"/>
</dbReference>
<feature type="region of interest" description="Disordered" evidence="15">
    <location>
        <begin position="317"/>
        <end position="340"/>
    </location>
</feature>
<evidence type="ECO:0000256" key="5">
    <source>
        <dbReference type="ARBA" id="ARBA00012483"/>
    </source>
</evidence>
<dbReference type="Pfam" id="PF00569">
    <property type="entry name" value="ZZ"/>
    <property type="match status" value="1"/>
</dbReference>
<evidence type="ECO:0000256" key="15">
    <source>
        <dbReference type="SAM" id="MobiDB-lite"/>
    </source>
</evidence>
<evidence type="ECO:0000256" key="10">
    <source>
        <dbReference type="ARBA" id="ARBA00022771"/>
    </source>
</evidence>
<keyword evidence="11" id="KW-0833">Ubl conjugation pathway</keyword>
<dbReference type="SUPFAM" id="SSF57850">
    <property type="entry name" value="RING/U-box"/>
    <property type="match status" value="1"/>
</dbReference>